<dbReference type="AlphaFoldDB" id="A0A645IKL0"/>
<sequence>MIEKNHEYIRYVVPKGQSLDSYTQAHAIKLMNHINSEARDSLNGCTPFRLSLMLLNNRLHKLLKLCEIPADELSLKPSLLRK</sequence>
<dbReference type="EMBL" id="VSSQ01116948">
    <property type="protein sequence ID" value="MPN51640.1"/>
    <property type="molecule type" value="Genomic_DNA"/>
</dbReference>
<gene>
    <name evidence="1" type="ORF">SDC9_199289</name>
</gene>
<evidence type="ECO:0000313" key="1">
    <source>
        <dbReference type="EMBL" id="MPN51640.1"/>
    </source>
</evidence>
<comment type="caution">
    <text evidence="1">The sequence shown here is derived from an EMBL/GenBank/DDBJ whole genome shotgun (WGS) entry which is preliminary data.</text>
</comment>
<organism evidence="1">
    <name type="scientific">bioreactor metagenome</name>
    <dbReference type="NCBI Taxonomy" id="1076179"/>
    <lineage>
        <taxon>unclassified sequences</taxon>
        <taxon>metagenomes</taxon>
        <taxon>ecological metagenomes</taxon>
    </lineage>
</organism>
<name>A0A645IKL0_9ZZZZ</name>
<protein>
    <submittedName>
        <fullName evidence="1">Uncharacterized protein</fullName>
    </submittedName>
</protein>
<accession>A0A645IKL0</accession>
<proteinExistence type="predicted"/>
<reference evidence="1" key="1">
    <citation type="submission" date="2019-08" db="EMBL/GenBank/DDBJ databases">
        <authorList>
            <person name="Kucharzyk K."/>
            <person name="Murdoch R.W."/>
            <person name="Higgins S."/>
            <person name="Loffler F."/>
        </authorList>
    </citation>
    <scope>NUCLEOTIDE SEQUENCE</scope>
</reference>